<accession>A0A8H9C6L7</accession>
<evidence type="ECO:0000259" key="5">
    <source>
        <dbReference type="Pfam" id="PF00496"/>
    </source>
</evidence>
<organism evidence="6 7">
    <name type="scientific">Methylobacterium indicum</name>
    <dbReference type="NCBI Taxonomy" id="1775910"/>
    <lineage>
        <taxon>Bacteria</taxon>
        <taxon>Pseudomonadati</taxon>
        <taxon>Pseudomonadota</taxon>
        <taxon>Alphaproteobacteria</taxon>
        <taxon>Hyphomicrobiales</taxon>
        <taxon>Methylobacteriaceae</taxon>
        <taxon>Methylobacterium</taxon>
    </lineage>
</organism>
<comment type="similarity">
    <text evidence="2">Belongs to the bacterial solute-binding protein 5 family.</text>
</comment>
<reference evidence="6" key="1">
    <citation type="submission" date="2020-11" db="EMBL/GenBank/DDBJ databases">
        <title>Complete genome sequence of a novel pathogenic Methylobacterium strain isolated from rice in Vietnam.</title>
        <authorList>
            <person name="Lai K."/>
            <person name="Okazaki S."/>
            <person name="Higashi K."/>
            <person name="Mori H."/>
            <person name="Toyoda A."/>
            <person name="Kurokawa K."/>
        </authorList>
    </citation>
    <scope>NUCLEOTIDE SEQUENCE</scope>
    <source>
        <strain evidence="6">VL1</strain>
    </source>
</reference>
<dbReference type="Pfam" id="PF00496">
    <property type="entry name" value="SBP_bac_5"/>
    <property type="match status" value="1"/>
</dbReference>
<dbReference type="AlphaFoldDB" id="A0A8H9C6L7"/>
<dbReference type="InterPro" id="IPR039424">
    <property type="entry name" value="SBP_5"/>
</dbReference>
<evidence type="ECO:0000313" key="6">
    <source>
        <dbReference type="EMBL" id="BCM83851.1"/>
    </source>
</evidence>
<gene>
    <name evidence="6" type="ORF">mvi_23120</name>
</gene>
<dbReference type="Gene3D" id="3.40.190.10">
    <property type="entry name" value="Periplasmic binding protein-like II"/>
    <property type="match status" value="1"/>
</dbReference>
<evidence type="ECO:0000256" key="3">
    <source>
        <dbReference type="ARBA" id="ARBA00022729"/>
    </source>
</evidence>
<keyword evidence="3 4" id="KW-0732">Signal</keyword>
<name>A0A8H9C6L7_9HYPH</name>
<evidence type="ECO:0000313" key="7">
    <source>
        <dbReference type="Proteomes" id="UP000663508"/>
    </source>
</evidence>
<evidence type="ECO:0000256" key="4">
    <source>
        <dbReference type="SAM" id="SignalP"/>
    </source>
</evidence>
<dbReference type="PANTHER" id="PTHR30290:SF38">
    <property type="entry name" value="D,D-DIPEPTIDE-BINDING PERIPLASMIC PROTEIN DDPA-RELATED"/>
    <property type="match status" value="1"/>
</dbReference>
<dbReference type="Proteomes" id="UP000663508">
    <property type="component" value="Chromosome"/>
</dbReference>
<dbReference type="GO" id="GO:1904680">
    <property type="term" value="F:peptide transmembrane transporter activity"/>
    <property type="evidence" value="ECO:0007669"/>
    <property type="project" value="TreeGrafter"/>
</dbReference>
<sequence length="351" mass="37954">MSLTRRHATRLLLSAAAGAALPAIPSGSPLLAAPAETPVRGGTLNWVFFPEPQAIIAINTTSGTGQTIGSKINEGLLRYATDMTPLPNLATEWAISPDGLRYRFVLRRGVTWHDGQPFTAADVAFSLLRLREAHPRGRITFANVAEVRTPDSHSVEIVLSRPAPFLISAFVGAESPIFPRHVYEAIRPEASASLAQTIGTGPFLLKEWVPGSHLLFERNPNYWDEGKPCLDRIVMRIITDPGARAAAFEAGEVDLGGNPVPLADLAACAPCRSSWSTPRPTPIPGRRPSSSSTSTPACCKTCGCAGRWRTPSTSRHCWRRCISGTARSRRPPSASCIRRFTIRVSGRCRST</sequence>
<comment type="subcellular location">
    <subcellularLocation>
        <location evidence="1">Periplasm</location>
    </subcellularLocation>
</comment>
<dbReference type="PROSITE" id="PS51318">
    <property type="entry name" value="TAT"/>
    <property type="match status" value="1"/>
</dbReference>
<dbReference type="EMBL" id="AP024145">
    <property type="protein sequence ID" value="BCM83851.1"/>
    <property type="molecule type" value="Genomic_DNA"/>
</dbReference>
<dbReference type="PANTHER" id="PTHR30290">
    <property type="entry name" value="PERIPLASMIC BINDING COMPONENT OF ABC TRANSPORTER"/>
    <property type="match status" value="1"/>
</dbReference>
<feature type="chain" id="PRO_5034866739" description="Solute-binding protein family 5 domain-containing protein" evidence="4">
    <location>
        <begin position="33"/>
        <end position="351"/>
    </location>
</feature>
<dbReference type="SUPFAM" id="SSF53850">
    <property type="entry name" value="Periplasmic binding protein-like II"/>
    <property type="match status" value="1"/>
</dbReference>
<evidence type="ECO:0000256" key="1">
    <source>
        <dbReference type="ARBA" id="ARBA00004418"/>
    </source>
</evidence>
<dbReference type="KEGG" id="mind:mvi_23120"/>
<proteinExistence type="inferred from homology"/>
<protein>
    <recommendedName>
        <fullName evidence="5">Solute-binding protein family 5 domain-containing protein</fullName>
    </recommendedName>
</protein>
<dbReference type="InterPro" id="IPR000914">
    <property type="entry name" value="SBP_5_dom"/>
</dbReference>
<feature type="domain" description="Solute-binding protein family 5" evidence="5">
    <location>
        <begin position="85"/>
        <end position="258"/>
    </location>
</feature>
<dbReference type="GO" id="GO:0015833">
    <property type="term" value="P:peptide transport"/>
    <property type="evidence" value="ECO:0007669"/>
    <property type="project" value="TreeGrafter"/>
</dbReference>
<feature type="signal peptide" evidence="4">
    <location>
        <begin position="1"/>
        <end position="32"/>
    </location>
</feature>
<dbReference type="InterPro" id="IPR006311">
    <property type="entry name" value="TAT_signal"/>
</dbReference>
<evidence type="ECO:0000256" key="2">
    <source>
        <dbReference type="ARBA" id="ARBA00005695"/>
    </source>
</evidence>